<dbReference type="CDD" id="cd16380">
    <property type="entry name" value="YitT_C"/>
    <property type="match status" value="1"/>
</dbReference>
<reference evidence="8" key="2">
    <citation type="journal article" date="2021" name="PeerJ">
        <title>Extensive microbial diversity within the chicken gut microbiome revealed by metagenomics and culture.</title>
        <authorList>
            <person name="Gilroy R."/>
            <person name="Ravi A."/>
            <person name="Getino M."/>
            <person name="Pursley I."/>
            <person name="Horton D.L."/>
            <person name="Alikhan N.F."/>
            <person name="Baker D."/>
            <person name="Gharbi K."/>
            <person name="Hall N."/>
            <person name="Watson M."/>
            <person name="Adriaenssens E.M."/>
            <person name="Foster-Nyarko E."/>
            <person name="Jarju S."/>
            <person name="Secka A."/>
            <person name="Antonio M."/>
            <person name="Oren A."/>
            <person name="Chaudhuri R.R."/>
            <person name="La Ragione R."/>
            <person name="Hildebrand F."/>
            <person name="Pallen M.J."/>
        </authorList>
    </citation>
    <scope>NUCLEOTIDE SEQUENCE</scope>
    <source>
        <strain evidence="8">10037</strain>
    </source>
</reference>
<dbReference type="InterPro" id="IPR003740">
    <property type="entry name" value="YitT"/>
</dbReference>
<keyword evidence="2" id="KW-1003">Cell membrane</keyword>
<dbReference type="Proteomes" id="UP000823597">
    <property type="component" value="Unassembled WGS sequence"/>
</dbReference>
<feature type="transmembrane region" description="Helical" evidence="6">
    <location>
        <begin position="12"/>
        <end position="30"/>
    </location>
</feature>
<accession>A0A9D9I4V3</accession>
<comment type="subcellular location">
    <subcellularLocation>
        <location evidence="1">Cell membrane</location>
        <topology evidence="1">Multi-pass membrane protein</topology>
    </subcellularLocation>
</comment>
<sequence length="305" mass="33051">MKQSKILKTLFEYFVITLGIAMYTFAWQAFMIPKGFFSGGVTGIATVLNFATGGDGVTGGIPIFATYLVLNILLLGIGFFVLGTKFGFKTIYAILMASLFLKLFEGVWISPIQEDFLNALIGGAISGAGIALTFLVGGSTGGTDIVALVIRKYFNITEGKVYMVVELLIISSIILIPGKGLQEMVYGYLTIIAFSTALDYIMMGSRSTIQILIFSKRADEIADMVLGMGRGVTAVPSVGWYSKQEGKVLIVIAKKNQMPEITRAVKEMDEHVFISVCSATGVFGQGFEEVKTGVKKIWKKADKKS</sequence>
<evidence type="ECO:0000259" key="7">
    <source>
        <dbReference type="Pfam" id="PF10035"/>
    </source>
</evidence>
<feature type="domain" description="DUF2179" evidence="7">
    <location>
        <begin position="230"/>
        <end position="284"/>
    </location>
</feature>
<dbReference type="Gene3D" id="3.30.70.120">
    <property type="match status" value="1"/>
</dbReference>
<proteinExistence type="predicted"/>
<dbReference type="AlphaFoldDB" id="A0A9D9I4V3"/>
<evidence type="ECO:0000256" key="2">
    <source>
        <dbReference type="ARBA" id="ARBA00022475"/>
    </source>
</evidence>
<dbReference type="Pfam" id="PF02588">
    <property type="entry name" value="YitT_membrane"/>
    <property type="match status" value="1"/>
</dbReference>
<reference evidence="8" key="1">
    <citation type="submission" date="2020-10" db="EMBL/GenBank/DDBJ databases">
        <authorList>
            <person name="Gilroy R."/>
        </authorList>
    </citation>
    <scope>NUCLEOTIDE SEQUENCE</scope>
    <source>
        <strain evidence="8">10037</strain>
    </source>
</reference>
<evidence type="ECO:0000256" key="5">
    <source>
        <dbReference type="ARBA" id="ARBA00023136"/>
    </source>
</evidence>
<organism evidence="8 9">
    <name type="scientific">Candidatus Merdivivens pullistercoris</name>
    <dbReference type="NCBI Taxonomy" id="2840873"/>
    <lineage>
        <taxon>Bacteria</taxon>
        <taxon>Pseudomonadati</taxon>
        <taxon>Bacteroidota</taxon>
        <taxon>Bacteroidia</taxon>
        <taxon>Bacteroidales</taxon>
        <taxon>Muribaculaceae</taxon>
        <taxon>Muribaculaceae incertae sedis</taxon>
        <taxon>Candidatus Merdivivens</taxon>
    </lineage>
</organism>
<dbReference type="InterPro" id="IPR051461">
    <property type="entry name" value="UPF0750_membrane"/>
</dbReference>
<keyword evidence="5 6" id="KW-0472">Membrane</keyword>
<protein>
    <submittedName>
        <fullName evidence="8">YitT family protein</fullName>
    </submittedName>
</protein>
<dbReference type="InterPro" id="IPR019264">
    <property type="entry name" value="DUF2179"/>
</dbReference>
<feature type="transmembrane region" description="Helical" evidence="6">
    <location>
        <begin position="184"/>
        <end position="202"/>
    </location>
</feature>
<dbReference type="Pfam" id="PF10035">
    <property type="entry name" value="DUF2179"/>
    <property type="match status" value="1"/>
</dbReference>
<dbReference type="PANTHER" id="PTHR33545:SF5">
    <property type="entry name" value="UPF0750 MEMBRANE PROTEIN YITT"/>
    <property type="match status" value="1"/>
</dbReference>
<keyword evidence="4 6" id="KW-1133">Transmembrane helix</keyword>
<feature type="transmembrane region" description="Helical" evidence="6">
    <location>
        <begin position="116"/>
        <end position="149"/>
    </location>
</feature>
<dbReference type="PANTHER" id="PTHR33545">
    <property type="entry name" value="UPF0750 MEMBRANE PROTEIN YITT-RELATED"/>
    <property type="match status" value="1"/>
</dbReference>
<evidence type="ECO:0000256" key="6">
    <source>
        <dbReference type="SAM" id="Phobius"/>
    </source>
</evidence>
<evidence type="ECO:0000313" key="8">
    <source>
        <dbReference type="EMBL" id="MBO8465672.1"/>
    </source>
</evidence>
<feature type="transmembrane region" description="Helical" evidence="6">
    <location>
        <begin position="161"/>
        <end position="178"/>
    </location>
</feature>
<dbReference type="EMBL" id="JADIME010000072">
    <property type="protein sequence ID" value="MBO8465672.1"/>
    <property type="molecule type" value="Genomic_DNA"/>
</dbReference>
<gene>
    <name evidence="8" type="ORF">IAB93_06725</name>
</gene>
<dbReference type="InterPro" id="IPR015867">
    <property type="entry name" value="N-reg_PII/ATP_PRibTrfase_C"/>
</dbReference>
<keyword evidence="3 6" id="KW-0812">Transmembrane</keyword>
<feature type="transmembrane region" description="Helical" evidence="6">
    <location>
        <begin position="90"/>
        <end position="110"/>
    </location>
</feature>
<name>A0A9D9I4V3_9BACT</name>
<evidence type="ECO:0000256" key="3">
    <source>
        <dbReference type="ARBA" id="ARBA00022692"/>
    </source>
</evidence>
<feature type="transmembrane region" description="Helical" evidence="6">
    <location>
        <begin position="61"/>
        <end position="83"/>
    </location>
</feature>
<comment type="caution">
    <text evidence="8">The sequence shown here is derived from an EMBL/GenBank/DDBJ whole genome shotgun (WGS) entry which is preliminary data.</text>
</comment>
<evidence type="ECO:0000256" key="1">
    <source>
        <dbReference type="ARBA" id="ARBA00004651"/>
    </source>
</evidence>
<dbReference type="GO" id="GO:0005886">
    <property type="term" value="C:plasma membrane"/>
    <property type="evidence" value="ECO:0007669"/>
    <property type="project" value="UniProtKB-SubCell"/>
</dbReference>
<dbReference type="PIRSF" id="PIRSF006483">
    <property type="entry name" value="Membrane_protein_YitT"/>
    <property type="match status" value="1"/>
</dbReference>
<evidence type="ECO:0000313" key="9">
    <source>
        <dbReference type="Proteomes" id="UP000823597"/>
    </source>
</evidence>
<evidence type="ECO:0000256" key="4">
    <source>
        <dbReference type="ARBA" id="ARBA00022989"/>
    </source>
</evidence>